<dbReference type="PANTHER" id="PTHR34292">
    <property type="entry name" value="OUTER SPORE WALL PROTEIN LDS1"/>
    <property type="match status" value="1"/>
</dbReference>
<dbReference type="GO" id="GO:0005811">
    <property type="term" value="C:lipid droplet"/>
    <property type="evidence" value="ECO:0007669"/>
    <property type="project" value="TreeGrafter"/>
</dbReference>
<dbReference type="RefSeq" id="XP_064851070.1">
    <property type="nucleotide sequence ID" value="XM_064994998.1"/>
</dbReference>
<dbReference type="Proteomes" id="UP001360560">
    <property type="component" value="Unassembled WGS sequence"/>
</dbReference>
<feature type="transmembrane region" description="Helical" evidence="1">
    <location>
        <begin position="38"/>
        <end position="57"/>
    </location>
</feature>
<accession>A0AAV5QI59</accession>
<evidence type="ECO:0000313" key="2">
    <source>
        <dbReference type="EMBL" id="GMM34070.1"/>
    </source>
</evidence>
<dbReference type="GO" id="GO:0005619">
    <property type="term" value="C:ascospore wall"/>
    <property type="evidence" value="ECO:0007669"/>
    <property type="project" value="TreeGrafter"/>
</dbReference>
<protein>
    <submittedName>
        <fullName evidence="2">Uncharacterized protein</fullName>
    </submittedName>
</protein>
<evidence type="ECO:0000256" key="1">
    <source>
        <dbReference type="SAM" id="Phobius"/>
    </source>
</evidence>
<dbReference type="PANTHER" id="PTHR34292:SF2">
    <property type="entry name" value="OUTER SPORE WALL PROTEIN LDS1"/>
    <property type="match status" value="1"/>
</dbReference>
<feature type="transmembrane region" description="Helical" evidence="1">
    <location>
        <begin position="7"/>
        <end position="32"/>
    </location>
</feature>
<evidence type="ECO:0000313" key="3">
    <source>
        <dbReference type="Proteomes" id="UP001360560"/>
    </source>
</evidence>
<dbReference type="InterPro" id="IPR052786">
    <property type="entry name" value="Spore_wall_assembly"/>
</dbReference>
<name>A0AAV5QI59_9ASCO</name>
<sequence length="248" mass="28886">MIHPNLWIPVLPVVIPQIIITVLVFTFVHIWFYPPQAFVATFFNGPTGLITSWFAILQQSGIISRMIIEKTILPGPLKKIFDSVLRQNAPQRFISKVVAKEIEEKKEKEKLATRPVGEVLKSQLMVFSDEVIYYISNPYYWIKFFLIIFFNLFPFFGPYILIFLRSPGKARNLHERYYAIQEFNKEDIKTFFNANRAFYTSFGVVALNLELIPVVGMFFTYTNIVGASLWAAQLEKDRETKIKLNQLK</sequence>
<keyword evidence="1" id="KW-0472">Membrane</keyword>
<dbReference type="GO" id="GO:0005628">
    <property type="term" value="C:prospore membrane"/>
    <property type="evidence" value="ECO:0007669"/>
    <property type="project" value="TreeGrafter"/>
</dbReference>
<organism evidence="2 3">
    <name type="scientific">Saccharomycopsis crataegensis</name>
    <dbReference type="NCBI Taxonomy" id="43959"/>
    <lineage>
        <taxon>Eukaryota</taxon>
        <taxon>Fungi</taxon>
        <taxon>Dikarya</taxon>
        <taxon>Ascomycota</taxon>
        <taxon>Saccharomycotina</taxon>
        <taxon>Saccharomycetes</taxon>
        <taxon>Saccharomycopsidaceae</taxon>
        <taxon>Saccharomycopsis</taxon>
    </lineage>
</organism>
<feature type="transmembrane region" description="Helical" evidence="1">
    <location>
        <begin position="211"/>
        <end position="232"/>
    </location>
</feature>
<proteinExistence type="predicted"/>
<dbReference type="GeneID" id="90072049"/>
<comment type="caution">
    <text evidence="2">The sequence shown here is derived from an EMBL/GenBank/DDBJ whole genome shotgun (WGS) entry which is preliminary data.</text>
</comment>
<dbReference type="AlphaFoldDB" id="A0AAV5QI59"/>
<keyword evidence="1" id="KW-1133">Transmembrane helix</keyword>
<keyword evidence="1" id="KW-0812">Transmembrane</keyword>
<feature type="transmembrane region" description="Helical" evidence="1">
    <location>
        <begin position="144"/>
        <end position="164"/>
    </location>
</feature>
<gene>
    <name evidence="2" type="ORF">DASC09_013950</name>
</gene>
<dbReference type="EMBL" id="BTFZ01000002">
    <property type="protein sequence ID" value="GMM34070.1"/>
    <property type="molecule type" value="Genomic_DNA"/>
</dbReference>
<keyword evidence="3" id="KW-1185">Reference proteome</keyword>
<reference evidence="2 3" key="1">
    <citation type="journal article" date="2023" name="Elife">
        <title>Identification of key yeast species and microbe-microbe interactions impacting larval growth of Drosophila in the wild.</title>
        <authorList>
            <person name="Mure A."/>
            <person name="Sugiura Y."/>
            <person name="Maeda R."/>
            <person name="Honda K."/>
            <person name="Sakurai N."/>
            <person name="Takahashi Y."/>
            <person name="Watada M."/>
            <person name="Katoh T."/>
            <person name="Gotoh A."/>
            <person name="Gotoh Y."/>
            <person name="Taniguchi I."/>
            <person name="Nakamura K."/>
            <person name="Hayashi T."/>
            <person name="Katayama T."/>
            <person name="Uemura T."/>
            <person name="Hattori Y."/>
        </authorList>
    </citation>
    <scope>NUCLEOTIDE SEQUENCE [LARGE SCALE GENOMIC DNA]</scope>
    <source>
        <strain evidence="2 3">SC-9</strain>
    </source>
</reference>